<proteinExistence type="predicted"/>
<reference evidence="3 4" key="1">
    <citation type="journal article" date="2018" name="PLoS Genet.">
        <title>Repeat elements organise 3D genome structure and mediate transcription in the filamentous fungus Epichloe festucae.</title>
        <authorList>
            <person name="Winter D.J."/>
            <person name="Ganley A.R.D."/>
            <person name="Young C.A."/>
            <person name="Liachko I."/>
            <person name="Schardl C.L."/>
            <person name="Dupont P.Y."/>
            <person name="Berry D."/>
            <person name="Ram A."/>
            <person name="Scott B."/>
            <person name="Cox M.P."/>
        </authorList>
    </citation>
    <scope>NUCLEOTIDE SEQUENCE [LARGE SCALE GENOMIC DNA]</scope>
    <source>
        <strain evidence="3 4">Fl1</strain>
    </source>
</reference>
<accession>A0A7S9KNQ2</accession>
<organism evidence="3 4">
    <name type="scientific">Epichloe festucae (strain Fl1)</name>
    <dbReference type="NCBI Taxonomy" id="877507"/>
    <lineage>
        <taxon>Eukaryota</taxon>
        <taxon>Fungi</taxon>
        <taxon>Dikarya</taxon>
        <taxon>Ascomycota</taxon>
        <taxon>Pezizomycotina</taxon>
        <taxon>Sordariomycetes</taxon>
        <taxon>Hypocreomycetidae</taxon>
        <taxon>Hypocreales</taxon>
        <taxon>Clavicipitaceae</taxon>
        <taxon>Epichloe</taxon>
    </lineage>
</organism>
<sequence length="189" mass="21052">MPRPAGFPTGPLQEGLTDNKARVRLSMGSSTSKTASSATRRFPARDLSHYDSPTPICFKQRGGRTRDDVTNDFAPGDFSRRLRDMGIAKLNTIPSSNNSVSVRNFPSSQYNATLSVLEARETLQQLANDDVLGSGQSERDVKRFADMRMAIRALRMRDRGWSDGVIEQRLNLEPGAMKRIRIISHIAQN</sequence>
<dbReference type="Pfam" id="PF22943">
    <property type="entry name" value="HTH_68"/>
    <property type="match status" value="1"/>
</dbReference>
<evidence type="ECO:0000313" key="4">
    <source>
        <dbReference type="Proteomes" id="UP000594364"/>
    </source>
</evidence>
<feature type="region of interest" description="Disordered" evidence="1">
    <location>
        <begin position="1"/>
        <end position="46"/>
    </location>
</feature>
<dbReference type="EMBL" id="CP031386">
    <property type="protein sequence ID" value="QPG95777.1"/>
    <property type="molecule type" value="Genomic_DNA"/>
</dbReference>
<dbReference type="InterPro" id="IPR054448">
    <property type="entry name" value="HTH_put_ascomycetes"/>
</dbReference>
<feature type="compositionally biased region" description="Low complexity" evidence="1">
    <location>
        <begin position="29"/>
        <end position="39"/>
    </location>
</feature>
<gene>
    <name evidence="3" type="ORF">C2857_002028</name>
</gene>
<evidence type="ECO:0000313" key="3">
    <source>
        <dbReference type="EMBL" id="QPG95777.1"/>
    </source>
</evidence>
<keyword evidence="4" id="KW-1185">Reference proteome</keyword>
<feature type="domain" description="Helix-turn-helix" evidence="2">
    <location>
        <begin position="144"/>
        <end position="180"/>
    </location>
</feature>
<dbReference type="AlphaFoldDB" id="A0A7S9KNQ2"/>
<evidence type="ECO:0000259" key="2">
    <source>
        <dbReference type="Pfam" id="PF22943"/>
    </source>
</evidence>
<evidence type="ECO:0000256" key="1">
    <source>
        <dbReference type="SAM" id="MobiDB-lite"/>
    </source>
</evidence>
<protein>
    <recommendedName>
        <fullName evidence="2">Helix-turn-helix domain-containing protein</fullName>
    </recommendedName>
</protein>
<dbReference type="Proteomes" id="UP000594364">
    <property type="component" value="Chromosome 2"/>
</dbReference>
<name>A0A7S9KNQ2_EPIFF</name>
<dbReference type="OrthoDB" id="4085451at2759"/>